<comment type="subunit">
    <text evidence="4">UreD, UreF and UreG form a complex that acts as a GTP-hydrolysis-dependent molecular chaperone, activating the urease apoprotein by helping to assemble the nickel containing metallocenter of UreC. The UreE protein probably delivers the nickel.</text>
</comment>
<comment type="similarity">
    <text evidence="1 4">Belongs to the UreD family.</text>
</comment>
<comment type="function">
    <text evidence="4">Required for maturation of urease via the functional incorporation of the urease nickel metallocenter.</text>
</comment>
<accession>A0ABS9D677</accession>
<evidence type="ECO:0000256" key="1">
    <source>
        <dbReference type="ARBA" id="ARBA00007177"/>
    </source>
</evidence>
<gene>
    <name evidence="4" type="primary">ureD</name>
    <name evidence="5" type="ORF">L0668_07470</name>
</gene>
<protein>
    <recommendedName>
        <fullName evidence="4">Urease accessory protein UreD</fullName>
    </recommendedName>
</protein>
<sequence length="299" mass="33745">MNITKAKKREWLAQLGLTFSHSAYGTQLARTKRVGPLSIQKAFYPEGRDCAHIYLLHPPAGIVSGDILQVDISLEPKAHTLITTPGANRFYRARDNAEIGLPEQKQLTQVDLASQAKCENFPLETIVYQGAHGINHVLVNLKSDSVYLGWDISCLGLPSSNQPFSQGKFSQLNQVYCDDKLIYHDRIVIKPNIANPNNQVQQHIAGLADKTVFATFLAYAPSEQVSQIQQTEVIEQLRETIEKASMQELVSVTHINQLLIIRYLGLHAEQCKKIFILLWQQLRPLYVEKQGVVPRIWHT</sequence>
<dbReference type="EMBL" id="JAKGAS010000003">
    <property type="protein sequence ID" value="MCF2947940.1"/>
    <property type="molecule type" value="Genomic_DNA"/>
</dbReference>
<proteinExistence type="inferred from homology"/>
<organism evidence="5 6">
    <name type="scientific">Paraglaciecola algarum</name>
    <dbReference type="NCBI Taxonomy" id="3050085"/>
    <lineage>
        <taxon>Bacteria</taxon>
        <taxon>Pseudomonadati</taxon>
        <taxon>Pseudomonadota</taxon>
        <taxon>Gammaproteobacteria</taxon>
        <taxon>Alteromonadales</taxon>
        <taxon>Alteromonadaceae</taxon>
        <taxon>Paraglaciecola</taxon>
    </lineage>
</organism>
<dbReference type="InterPro" id="IPR002669">
    <property type="entry name" value="UreD"/>
</dbReference>
<dbReference type="Proteomes" id="UP001521137">
    <property type="component" value="Unassembled WGS sequence"/>
</dbReference>
<dbReference type="PANTHER" id="PTHR33643">
    <property type="entry name" value="UREASE ACCESSORY PROTEIN D"/>
    <property type="match status" value="1"/>
</dbReference>
<evidence type="ECO:0000313" key="6">
    <source>
        <dbReference type="Proteomes" id="UP001521137"/>
    </source>
</evidence>
<comment type="subcellular location">
    <subcellularLocation>
        <location evidence="4">Cytoplasm</location>
    </subcellularLocation>
</comment>
<keyword evidence="4" id="KW-0963">Cytoplasm</keyword>
<dbReference type="RefSeq" id="WP_235311467.1">
    <property type="nucleotide sequence ID" value="NZ_JAKGAS010000003.1"/>
</dbReference>
<name>A0ABS9D677_9ALTE</name>
<evidence type="ECO:0000313" key="5">
    <source>
        <dbReference type="EMBL" id="MCF2947940.1"/>
    </source>
</evidence>
<evidence type="ECO:0000256" key="3">
    <source>
        <dbReference type="ARBA" id="ARBA00023186"/>
    </source>
</evidence>
<evidence type="ECO:0000256" key="2">
    <source>
        <dbReference type="ARBA" id="ARBA00022988"/>
    </source>
</evidence>
<comment type="caution">
    <text evidence="5">The sequence shown here is derived from an EMBL/GenBank/DDBJ whole genome shotgun (WGS) entry which is preliminary data.</text>
</comment>
<dbReference type="HAMAP" id="MF_01384">
    <property type="entry name" value="UreD"/>
    <property type="match status" value="1"/>
</dbReference>
<dbReference type="Pfam" id="PF01774">
    <property type="entry name" value="UreD"/>
    <property type="match status" value="1"/>
</dbReference>
<reference evidence="5 6" key="1">
    <citation type="submission" date="2022-01" db="EMBL/GenBank/DDBJ databases">
        <title>Paraglaciecola sp. G1-23.</title>
        <authorList>
            <person name="Jin M.S."/>
            <person name="Han D.M."/>
            <person name="Kim H.M."/>
            <person name="Jeon C.O."/>
        </authorList>
    </citation>
    <scope>NUCLEOTIDE SEQUENCE [LARGE SCALE GENOMIC DNA]</scope>
    <source>
        <strain evidence="5 6">G1-23</strain>
    </source>
</reference>
<keyword evidence="2 4" id="KW-0996">Nickel insertion</keyword>
<evidence type="ECO:0000256" key="4">
    <source>
        <dbReference type="HAMAP-Rule" id="MF_01384"/>
    </source>
</evidence>
<keyword evidence="6" id="KW-1185">Reference proteome</keyword>
<dbReference type="PANTHER" id="PTHR33643:SF1">
    <property type="entry name" value="UREASE ACCESSORY PROTEIN D"/>
    <property type="match status" value="1"/>
</dbReference>
<keyword evidence="3 4" id="KW-0143">Chaperone</keyword>